<evidence type="ECO:0000313" key="2">
    <source>
        <dbReference type="EMBL" id="GAT18810.1"/>
    </source>
</evidence>
<organism evidence="2 3">
    <name type="scientific">Aspergillus kawachii</name>
    <name type="common">White koji mold</name>
    <name type="synonym">Aspergillus awamori var. kawachi</name>
    <dbReference type="NCBI Taxonomy" id="1069201"/>
    <lineage>
        <taxon>Eukaryota</taxon>
        <taxon>Fungi</taxon>
        <taxon>Dikarya</taxon>
        <taxon>Ascomycota</taxon>
        <taxon>Pezizomycotina</taxon>
        <taxon>Eurotiomycetes</taxon>
        <taxon>Eurotiomycetidae</taxon>
        <taxon>Eurotiales</taxon>
        <taxon>Aspergillaceae</taxon>
        <taxon>Aspergillus</taxon>
        <taxon>Aspergillus subgen. Circumdati</taxon>
    </lineage>
</organism>
<dbReference type="AlphaFoldDB" id="A0A146EXU1"/>
<proteinExistence type="predicted"/>
<dbReference type="KEGG" id="aluc:AKAW2_61110A"/>
<reference evidence="2 3" key="1">
    <citation type="journal article" date="2016" name="DNA Res.">
        <title>Genome sequence of Aspergillus luchuensis NBRC 4314.</title>
        <authorList>
            <person name="Yamada O."/>
            <person name="Machida M."/>
            <person name="Hosoyama A."/>
            <person name="Goto M."/>
            <person name="Takahashi T."/>
            <person name="Futagami T."/>
            <person name="Yamagata Y."/>
            <person name="Takeuchi M."/>
            <person name="Kobayashi T."/>
            <person name="Koike H."/>
            <person name="Abe K."/>
            <person name="Asai K."/>
            <person name="Arita M."/>
            <person name="Fujita N."/>
            <person name="Fukuda K."/>
            <person name="Higa K."/>
            <person name="Horikawa H."/>
            <person name="Ishikawa T."/>
            <person name="Jinno K."/>
            <person name="Kato Y."/>
            <person name="Kirimura K."/>
            <person name="Mizutani O."/>
            <person name="Nakasone K."/>
            <person name="Sano M."/>
            <person name="Shiraishi Y."/>
            <person name="Tsukahara M."/>
            <person name="Gomi K."/>
        </authorList>
    </citation>
    <scope>NUCLEOTIDE SEQUENCE [LARGE SCALE GENOMIC DNA]</scope>
    <source>
        <strain evidence="2 3">RIB 2604</strain>
    </source>
</reference>
<dbReference type="EMBL" id="AP024430">
    <property type="protein sequence ID" value="BCS02846.1"/>
    <property type="molecule type" value="Genomic_DNA"/>
</dbReference>
<evidence type="ECO:0000313" key="4">
    <source>
        <dbReference type="Proteomes" id="UP000661280"/>
    </source>
</evidence>
<reference evidence="1" key="4">
    <citation type="submission" date="2021-02" db="EMBL/GenBank/DDBJ databases">
        <title>Aspergillus luchuensis mut. kawachii IFO 4304 genome sequence.</title>
        <authorList>
            <person name="Mori K."/>
            <person name="Kadooka C."/>
            <person name="Goto M."/>
            <person name="Futagami T."/>
        </authorList>
    </citation>
    <scope>NUCLEOTIDE SEQUENCE</scope>
    <source>
        <strain evidence="1">IFO 4308</strain>
    </source>
</reference>
<accession>A0A146EXU1</accession>
<keyword evidence="4" id="KW-1185">Reference proteome</keyword>
<evidence type="ECO:0000313" key="3">
    <source>
        <dbReference type="Proteomes" id="UP000075230"/>
    </source>
</evidence>
<dbReference type="Proteomes" id="UP000075230">
    <property type="component" value="Unassembled WGS sequence"/>
</dbReference>
<name>A0A146EXU1_ASPKA</name>
<gene>
    <name evidence="1" type="ORF">AKAW2_61110A</name>
    <name evidence="2" type="ORF">RIB2604_00103080</name>
</gene>
<evidence type="ECO:0000313" key="1">
    <source>
        <dbReference type="EMBL" id="BCS02846.1"/>
    </source>
</evidence>
<sequence length="263" mass="30298">MSSQNWLPNIPPSSLCTTYPYIRATLIHRLYKKTDPNQTPYLHFTNVPPTLITPYLEQDQFLLTKARITYDYRSRTLIMKGHPHRQELAKGLFDNDFLMFRYTLDKFALRPLGATTVAEGDVVKEPDLSWQPRDLPPGRARTWPSLVFHVGWPEGLEYLRGEAKLWLEWSKGDVRAVVLMDVGREELGIEKWVMGDEGGKLDHRVEVRMSKEGVVEVLGGPFVVTFREAFLRDPDPEKPEERDWVWGGEEIKECLGCLVDGRG</sequence>
<reference evidence="1" key="3">
    <citation type="submission" date="2021-01" db="EMBL/GenBank/DDBJ databases">
        <authorList>
            <consortium name="Aspergillus luchuensis mut. kawachii IFO 4304 genome sequencing consortium"/>
            <person name="Kazuki M."/>
            <person name="Futagami T."/>
        </authorList>
    </citation>
    <scope>NUCLEOTIDE SEQUENCE</scope>
    <source>
        <strain evidence="1">IFO 4308</strain>
    </source>
</reference>
<dbReference type="GeneID" id="64964167"/>
<dbReference type="EMBL" id="BCWF01000001">
    <property type="protein sequence ID" value="GAT18810.1"/>
    <property type="molecule type" value="Genomic_DNA"/>
</dbReference>
<reference evidence="3" key="2">
    <citation type="submission" date="2016-02" db="EMBL/GenBank/DDBJ databases">
        <title>Genome sequencing of Aspergillus luchuensis NBRC 4314.</title>
        <authorList>
            <person name="Yamada O."/>
        </authorList>
    </citation>
    <scope>NUCLEOTIDE SEQUENCE [LARGE SCALE GENOMIC DNA]</scope>
    <source>
        <strain evidence="3">RIB 2604</strain>
    </source>
</reference>
<dbReference type="Proteomes" id="UP000661280">
    <property type="component" value="Chromosome 6"/>
</dbReference>
<protein>
    <submittedName>
        <fullName evidence="2">Similar to An12g07420</fullName>
    </submittedName>
</protein>
<dbReference type="RefSeq" id="XP_041546608.1">
    <property type="nucleotide sequence ID" value="XM_041693309.1"/>
</dbReference>
<dbReference type="OrthoDB" id="76567at2759"/>
<dbReference type="VEuPathDB" id="FungiDB:ASPFODRAFT_208422"/>